<proteinExistence type="predicted"/>
<dbReference type="InterPro" id="IPR008139">
    <property type="entry name" value="SaposinB_dom"/>
</dbReference>
<feature type="signal peptide" evidence="2">
    <location>
        <begin position="1"/>
        <end position="20"/>
    </location>
</feature>
<feature type="chain" id="PRO_5043126468" evidence="2">
    <location>
        <begin position="21"/>
        <end position="136"/>
    </location>
</feature>
<dbReference type="PROSITE" id="PS50015">
    <property type="entry name" value="SAP_B"/>
    <property type="match status" value="1"/>
</dbReference>
<feature type="domain" description="Saposin B-type" evidence="3">
    <location>
        <begin position="57"/>
        <end position="136"/>
    </location>
</feature>
<organism evidence="6">
    <name type="scientific">Thelazia callipaeda</name>
    <name type="common">Oriental eyeworm</name>
    <name type="synonym">Parasitic nematode</name>
    <dbReference type="NCBI Taxonomy" id="103827"/>
    <lineage>
        <taxon>Eukaryota</taxon>
        <taxon>Metazoa</taxon>
        <taxon>Ecdysozoa</taxon>
        <taxon>Nematoda</taxon>
        <taxon>Chromadorea</taxon>
        <taxon>Rhabditida</taxon>
        <taxon>Spirurina</taxon>
        <taxon>Spiruromorpha</taxon>
        <taxon>Thelazioidea</taxon>
        <taxon>Thelaziidae</taxon>
        <taxon>Thelazia</taxon>
    </lineage>
</organism>
<dbReference type="Proteomes" id="UP000276776">
    <property type="component" value="Unassembled WGS sequence"/>
</dbReference>
<dbReference type="WBParaSite" id="TCLT_0000588201-mRNA-1">
    <property type="protein sequence ID" value="TCLT_0000588201-mRNA-1"/>
    <property type="gene ID" value="TCLT_0000588201"/>
</dbReference>
<dbReference type="EMBL" id="UYYF01004370">
    <property type="protein sequence ID" value="VDN03162.1"/>
    <property type="molecule type" value="Genomic_DNA"/>
</dbReference>
<reference evidence="4 5" key="2">
    <citation type="submission" date="2018-11" db="EMBL/GenBank/DDBJ databases">
        <authorList>
            <consortium name="Pathogen Informatics"/>
        </authorList>
    </citation>
    <scope>NUCLEOTIDE SEQUENCE [LARGE SCALE GENOMIC DNA]</scope>
</reference>
<gene>
    <name evidence="4" type="ORF">TCLT_LOCUS5871</name>
</gene>
<evidence type="ECO:0000313" key="5">
    <source>
        <dbReference type="Proteomes" id="UP000276776"/>
    </source>
</evidence>
<evidence type="ECO:0000313" key="6">
    <source>
        <dbReference type="WBParaSite" id="TCLT_0000588201-mRNA-1"/>
    </source>
</evidence>
<evidence type="ECO:0000313" key="4">
    <source>
        <dbReference type="EMBL" id="VDN03162.1"/>
    </source>
</evidence>
<dbReference type="OrthoDB" id="5860521at2759"/>
<keyword evidence="5" id="KW-1185">Reference proteome</keyword>
<name>A0A0N5CZG2_THECL</name>
<evidence type="ECO:0000256" key="2">
    <source>
        <dbReference type="SAM" id="SignalP"/>
    </source>
</evidence>
<keyword evidence="1" id="KW-1015">Disulfide bond</keyword>
<sequence>MYFWFLLISLYIVNLSTIEGVIRISSDTQKAVANYQHEESFNKRVLLVKNDNLTLNSIDACKICGEFIEDLKTIINGTASYSLSREMLERCEHKLGDDIIFEPICRVILIELTRVLKYINDNIDSRKICHLLHACA</sequence>
<protein>
    <submittedName>
        <fullName evidence="6">Saposin B-type domain-containing protein</fullName>
    </submittedName>
</protein>
<keyword evidence="2" id="KW-0732">Signal</keyword>
<dbReference type="AlphaFoldDB" id="A0A0N5CZG2"/>
<dbReference type="Gene3D" id="1.10.225.10">
    <property type="entry name" value="Saposin-like"/>
    <property type="match status" value="1"/>
</dbReference>
<evidence type="ECO:0000259" key="3">
    <source>
        <dbReference type="PROSITE" id="PS50015"/>
    </source>
</evidence>
<reference evidence="6" key="1">
    <citation type="submission" date="2017-02" db="UniProtKB">
        <authorList>
            <consortium name="WormBaseParasite"/>
        </authorList>
    </citation>
    <scope>IDENTIFICATION</scope>
</reference>
<evidence type="ECO:0000256" key="1">
    <source>
        <dbReference type="ARBA" id="ARBA00023157"/>
    </source>
</evidence>
<accession>A0A0N5CZG2</accession>